<feature type="compositionally biased region" description="Polar residues" evidence="1">
    <location>
        <begin position="257"/>
        <end position="267"/>
    </location>
</feature>
<protein>
    <submittedName>
        <fullName evidence="2">Uncharacterized protein</fullName>
    </submittedName>
</protein>
<dbReference type="OrthoDB" id="5204927at2759"/>
<proteinExistence type="predicted"/>
<accession>A0A7U3Q014</accession>
<feature type="compositionally biased region" description="Basic and acidic residues" evidence="1">
    <location>
        <begin position="121"/>
        <end position="136"/>
    </location>
</feature>
<gene>
    <name evidence="2" type="ORF">C2857_001732</name>
</gene>
<dbReference type="AlphaFoldDB" id="A0A7U3Q014"/>
<feature type="region of interest" description="Disordered" evidence="1">
    <location>
        <begin position="30"/>
        <end position="156"/>
    </location>
</feature>
<feature type="region of interest" description="Disordered" evidence="1">
    <location>
        <begin position="257"/>
        <end position="293"/>
    </location>
</feature>
<feature type="compositionally biased region" description="Polar residues" evidence="1">
    <location>
        <begin position="138"/>
        <end position="147"/>
    </location>
</feature>
<sequence>MPIPSHTIVFQKPAPIMLANMVYPTEHHLPVRPKQKALKAPSKPKSRPAHSQPIDPQELSRRLIVVLVEREAHSERKRRARNEAIKQKQQSSSKTQPKQSIDQTVSIGVDRTKPGLGIGQKPERSPSHEETSHCPDPRNSSKASTQYGDDGHGDKTAYRHIPKVAASQFSETTTVESAYEKGPVHILPRHEMKFDLDGSTASRAARVNDSNAPPCEKNKPLRRAQSMRERHYERDFISKPSLPITYELDTTTYPLASSQKLQNTARSSKPVDDESKGARRISTGRILGRSEPHSVEPFDLAAALLAPEKPEIVGNTNHNRVDWTQSDEPMTANAVAQPYPTQPELRKAESRWKLRGRLGSFGRHSKDDRLPTPPEEIAARDASPKSPISGFFSRFKR</sequence>
<reference evidence="2 3" key="1">
    <citation type="journal article" date="2018" name="PLoS Genet.">
        <title>Repeat elements organise 3D genome structure and mediate transcription in the filamentous fungus Epichloe festucae.</title>
        <authorList>
            <person name="Winter D.J."/>
            <person name="Ganley A.R.D."/>
            <person name="Young C.A."/>
            <person name="Liachko I."/>
            <person name="Schardl C.L."/>
            <person name="Dupont P.Y."/>
            <person name="Berry D."/>
            <person name="Ram A."/>
            <person name="Scott B."/>
            <person name="Cox M.P."/>
        </authorList>
    </citation>
    <scope>NUCLEOTIDE SEQUENCE [LARGE SCALE GENOMIC DNA]</scope>
    <source>
        <strain evidence="2 3">Fl1</strain>
    </source>
</reference>
<feature type="compositionally biased region" description="Basic and acidic residues" evidence="1">
    <location>
        <begin position="226"/>
        <end position="235"/>
    </location>
</feature>
<organism evidence="2 3">
    <name type="scientific">Epichloe festucae (strain Fl1)</name>
    <dbReference type="NCBI Taxonomy" id="877507"/>
    <lineage>
        <taxon>Eukaryota</taxon>
        <taxon>Fungi</taxon>
        <taxon>Dikarya</taxon>
        <taxon>Ascomycota</taxon>
        <taxon>Pezizomycotina</taxon>
        <taxon>Sordariomycetes</taxon>
        <taxon>Hypocreomycetidae</taxon>
        <taxon>Hypocreales</taxon>
        <taxon>Clavicipitaceae</taxon>
        <taxon>Epichloe</taxon>
    </lineage>
</organism>
<feature type="region of interest" description="Disordered" evidence="1">
    <location>
        <begin position="332"/>
        <end position="351"/>
    </location>
</feature>
<name>A0A7U3Q014_EPIFF</name>
<dbReference type="EMBL" id="CP031389">
    <property type="protein sequence ID" value="QPH10425.1"/>
    <property type="molecule type" value="Genomic_DNA"/>
</dbReference>
<feature type="compositionally biased region" description="Basic residues" evidence="1">
    <location>
        <begin position="30"/>
        <end position="48"/>
    </location>
</feature>
<evidence type="ECO:0000256" key="1">
    <source>
        <dbReference type="SAM" id="MobiDB-lite"/>
    </source>
</evidence>
<evidence type="ECO:0000313" key="2">
    <source>
        <dbReference type="EMBL" id="QPH10425.1"/>
    </source>
</evidence>
<feature type="region of interest" description="Disordered" evidence="1">
    <location>
        <begin position="204"/>
        <end position="235"/>
    </location>
</feature>
<feature type="region of interest" description="Disordered" evidence="1">
    <location>
        <begin position="356"/>
        <end position="397"/>
    </location>
</feature>
<dbReference type="Proteomes" id="UP000594364">
    <property type="component" value="Chromosome 5"/>
</dbReference>
<keyword evidence="3" id="KW-1185">Reference proteome</keyword>
<feature type="compositionally biased region" description="Low complexity" evidence="1">
    <location>
        <begin position="87"/>
        <end position="100"/>
    </location>
</feature>
<evidence type="ECO:0000313" key="3">
    <source>
        <dbReference type="Proteomes" id="UP000594364"/>
    </source>
</evidence>